<proteinExistence type="predicted"/>
<comment type="caution">
    <text evidence="1">The sequence shown here is derived from an EMBL/GenBank/DDBJ whole genome shotgun (WGS) entry which is preliminary data.</text>
</comment>
<keyword evidence="2" id="KW-1185">Reference proteome</keyword>
<evidence type="ECO:0000313" key="2">
    <source>
        <dbReference type="Proteomes" id="UP000692954"/>
    </source>
</evidence>
<sequence length="80" mass="9635">MSIGAFIKSKVSLVISGQQYKPDNYHHVRFMVLKEEKYGFLQNLKVAIFFDEKHMYLGQNPSWKILDIDKRFQKQYPEFF</sequence>
<accession>A0A8S1KTR8</accession>
<evidence type="ECO:0000313" key="1">
    <source>
        <dbReference type="EMBL" id="CAD8057771.1"/>
    </source>
</evidence>
<name>A0A8S1KTR8_9CILI</name>
<organism evidence="1 2">
    <name type="scientific">Paramecium sonneborni</name>
    <dbReference type="NCBI Taxonomy" id="65129"/>
    <lineage>
        <taxon>Eukaryota</taxon>
        <taxon>Sar</taxon>
        <taxon>Alveolata</taxon>
        <taxon>Ciliophora</taxon>
        <taxon>Intramacronucleata</taxon>
        <taxon>Oligohymenophorea</taxon>
        <taxon>Peniculida</taxon>
        <taxon>Parameciidae</taxon>
        <taxon>Paramecium</taxon>
    </lineage>
</organism>
<dbReference type="AlphaFoldDB" id="A0A8S1KTR8"/>
<reference evidence="1" key="1">
    <citation type="submission" date="2021-01" db="EMBL/GenBank/DDBJ databases">
        <authorList>
            <consortium name="Genoscope - CEA"/>
            <person name="William W."/>
        </authorList>
    </citation>
    <scope>NUCLEOTIDE SEQUENCE</scope>
</reference>
<dbReference type="Proteomes" id="UP000692954">
    <property type="component" value="Unassembled WGS sequence"/>
</dbReference>
<dbReference type="EMBL" id="CAJJDN010000011">
    <property type="protein sequence ID" value="CAD8057771.1"/>
    <property type="molecule type" value="Genomic_DNA"/>
</dbReference>
<protein>
    <submittedName>
        <fullName evidence="1">Uncharacterized protein</fullName>
    </submittedName>
</protein>
<gene>
    <name evidence="1" type="ORF">PSON_ATCC_30995.1.T0110384</name>
</gene>